<dbReference type="EMBL" id="JAENHL010000007">
    <property type="protein sequence ID" value="MBK1867387.1"/>
    <property type="molecule type" value="Genomic_DNA"/>
</dbReference>
<name>A0ACC5R403_9HYPH</name>
<proteinExistence type="predicted"/>
<comment type="caution">
    <text evidence="1">The sequence shown here is derived from an EMBL/GenBank/DDBJ whole genome shotgun (WGS) entry which is preliminary data.</text>
</comment>
<protein>
    <submittedName>
        <fullName evidence="1">N-acetyltransferase</fullName>
    </submittedName>
</protein>
<reference evidence="1" key="1">
    <citation type="submission" date="2021-01" db="EMBL/GenBank/DDBJ databases">
        <authorList>
            <person name="Sun Q."/>
        </authorList>
    </citation>
    <scope>NUCLEOTIDE SEQUENCE</scope>
    <source>
        <strain evidence="1">YIM B02566</strain>
    </source>
</reference>
<evidence type="ECO:0000313" key="1">
    <source>
        <dbReference type="EMBL" id="MBK1867387.1"/>
    </source>
</evidence>
<keyword evidence="2" id="KW-1185">Reference proteome</keyword>
<organism evidence="1 2">
    <name type="scientific">Taklimakanibacter albus</name>
    <dbReference type="NCBI Taxonomy" id="2800327"/>
    <lineage>
        <taxon>Bacteria</taxon>
        <taxon>Pseudomonadati</taxon>
        <taxon>Pseudomonadota</taxon>
        <taxon>Alphaproteobacteria</taxon>
        <taxon>Hyphomicrobiales</taxon>
        <taxon>Aestuariivirgaceae</taxon>
        <taxon>Taklimakanibacter</taxon>
    </lineage>
</organism>
<accession>A0ACC5R403</accession>
<gene>
    <name evidence="1" type="ORF">JHL16_13610</name>
</gene>
<evidence type="ECO:0000313" key="2">
    <source>
        <dbReference type="Proteomes" id="UP000616151"/>
    </source>
</evidence>
<sequence>MTHVVLEKPEQRAQVLALNRLAFDGEEEARIIEALTRDDLVVLSLVVTEGEKVTGHILFSRLEVEVDGRPVKAVALAPMAVLPDHQNKGIGSTLIRRGLDLVTARGFEAVLVVGHTAFYPRFGFSAEAVRHIACPFQGHEAFMGLELKPDTLAGESGACRYPAAFTL</sequence>
<dbReference type="Proteomes" id="UP000616151">
    <property type="component" value="Unassembled WGS sequence"/>
</dbReference>